<evidence type="ECO:0000313" key="1">
    <source>
        <dbReference type="EMBL" id="GFY10523.1"/>
    </source>
</evidence>
<evidence type="ECO:0000313" key="2">
    <source>
        <dbReference type="Proteomes" id="UP000887159"/>
    </source>
</evidence>
<gene>
    <name evidence="1" type="ORF">TNCV_2565511</name>
</gene>
<proteinExistence type="predicted"/>
<reference evidence="1" key="1">
    <citation type="submission" date="2020-08" db="EMBL/GenBank/DDBJ databases">
        <title>Multicomponent nature underlies the extraordinary mechanical properties of spider dragline silk.</title>
        <authorList>
            <person name="Kono N."/>
            <person name="Nakamura H."/>
            <person name="Mori M."/>
            <person name="Yoshida Y."/>
            <person name="Ohtoshi R."/>
            <person name="Malay A.D."/>
            <person name="Moran D.A.P."/>
            <person name="Tomita M."/>
            <person name="Numata K."/>
            <person name="Arakawa K."/>
        </authorList>
    </citation>
    <scope>NUCLEOTIDE SEQUENCE</scope>
</reference>
<organism evidence="1 2">
    <name type="scientific">Trichonephila clavipes</name>
    <name type="common">Golden silk orbweaver</name>
    <name type="synonym">Nephila clavipes</name>
    <dbReference type="NCBI Taxonomy" id="2585209"/>
    <lineage>
        <taxon>Eukaryota</taxon>
        <taxon>Metazoa</taxon>
        <taxon>Ecdysozoa</taxon>
        <taxon>Arthropoda</taxon>
        <taxon>Chelicerata</taxon>
        <taxon>Arachnida</taxon>
        <taxon>Araneae</taxon>
        <taxon>Araneomorphae</taxon>
        <taxon>Entelegynae</taxon>
        <taxon>Araneoidea</taxon>
        <taxon>Nephilidae</taxon>
        <taxon>Trichonephila</taxon>
    </lineage>
</organism>
<dbReference type="EMBL" id="BMAU01021298">
    <property type="protein sequence ID" value="GFY10523.1"/>
    <property type="molecule type" value="Genomic_DNA"/>
</dbReference>
<dbReference type="AlphaFoldDB" id="A0A8X6VK08"/>
<name>A0A8X6VK08_TRICX</name>
<accession>A0A8X6VK08</accession>
<dbReference type="Proteomes" id="UP000887159">
    <property type="component" value="Unassembled WGS sequence"/>
</dbReference>
<sequence>MVANMYQMHPVYKQYASPNYSDLCKTGLMLGEMCWFVAFSGSPLYASVAVIPLQTGNKFILEQYMMQLNDAVTRAMSPHQSSRSVLGGQQYPILLIHVHAIVLQAMYS</sequence>
<protein>
    <submittedName>
        <fullName evidence="1">Uncharacterized protein</fullName>
    </submittedName>
</protein>
<comment type="caution">
    <text evidence="1">The sequence shown here is derived from an EMBL/GenBank/DDBJ whole genome shotgun (WGS) entry which is preliminary data.</text>
</comment>
<keyword evidence="2" id="KW-1185">Reference proteome</keyword>